<dbReference type="Proteomes" id="UP000510821">
    <property type="component" value="Chromosome"/>
</dbReference>
<dbReference type="Gene3D" id="3.40.50.1000">
    <property type="entry name" value="HAD superfamily/HAD-like"/>
    <property type="match status" value="1"/>
</dbReference>
<dbReference type="GO" id="GO:0005829">
    <property type="term" value="C:cytosol"/>
    <property type="evidence" value="ECO:0007669"/>
    <property type="project" value="TreeGrafter"/>
</dbReference>
<organism evidence="1 2">
    <name type="scientific">Fermentimicrarchaeum limneticum</name>
    <dbReference type="NCBI Taxonomy" id="2795018"/>
    <lineage>
        <taxon>Archaea</taxon>
        <taxon>Candidatus Micrarchaeota</taxon>
        <taxon>Candidatus Fermentimicrarchaeales</taxon>
        <taxon>Candidatus Fermentimicrarchaeaceae</taxon>
        <taxon>Candidatus Fermentimicrarchaeum</taxon>
    </lineage>
</organism>
<keyword evidence="1" id="KW-0378">Hydrolase</keyword>
<dbReference type="InterPro" id="IPR036412">
    <property type="entry name" value="HAD-like_sf"/>
</dbReference>
<dbReference type="InterPro" id="IPR041492">
    <property type="entry name" value="HAD_2"/>
</dbReference>
<dbReference type="InterPro" id="IPR050155">
    <property type="entry name" value="HAD-like_hydrolase_sf"/>
</dbReference>
<accession>A0A7D5XQ67</accession>
<dbReference type="PANTHER" id="PTHR43434:SF1">
    <property type="entry name" value="PHOSPHOGLYCOLATE PHOSPHATASE"/>
    <property type="match status" value="1"/>
</dbReference>
<dbReference type="Pfam" id="PF13419">
    <property type="entry name" value="HAD_2"/>
    <property type="match status" value="1"/>
</dbReference>
<dbReference type="SFLD" id="SFLDS00003">
    <property type="entry name" value="Haloacid_Dehalogenase"/>
    <property type="match status" value="1"/>
</dbReference>
<dbReference type="EMBL" id="CP058998">
    <property type="protein sequence ID" value="QLJ53227.1"/>
    <property type="molecule type" value="Genomic_DNA"/>
</dbReference>
<evidence type="ECO:0000313" key="2">
    <source>
        <dbReference type="Proteomes" id="UP000510821"/>
    </source>
</evidence>
<proteinExistence type="predicted"/>
<dbReference type="InterPro" id="IPR023214">
    <property type="entry name" value="HAD_sf"/>
</dbReference>
<name>A0A7D5XQ67_FERL1</name>
<dbReference type="PANTHER" id="PTHR43434">
    <property type="entry name" value="PHOSPHOGLYCOLATE PHOSPHATASE"/>
    <property type="match status" value="1"/>
</dbReference>
<dbReference type="GO" id="GO:0006281">
    <property type="term" value="P:DNA repair"/>
    <property type="evidence" value="ECO:0007669"/>
    <property type="project" value="TreeGrafter"/>
</dbReference>
<gene>
    <name evidence="1" type="ORF">Sv326_1052</name>
</gene>
<dbReference type="AlphaFoldDB" id="A0A7D5XQ67"/>
<dbReference type="Gene3D" id="1.10.150.240">
    <property type="entry name" value="Putative phosphatase, domain 2"/>
    <property type="match status" value="1"/>
</dbReference>
<dbReference type="SFLD" id="SFLDG01129">
    <property type="entry name" value="C1.5:_HAD__Beta-PGM__Phosphata"/>
    <property type="match status" value="1"/>
</dbReference>
<sequence length="219" mass="24987">MIEVCIFDIGGTLIRTEDALLEAVKDTLKTSRLPVPPDERIFIHFGIGHLNVLRNVVSEAYTGKDVDSVTMRCYKSFEKEYPRKFLGKFRIMPGADRCLDELNARRVRTACQTGMGRSEARVLLKQFNILKYFPVLVAFEDADKPRPYPNAMYLTLKKLNITDKNKCLYIGDTVSDIKFARNAGVKMACVTTGPQKREMLEKEKPDYIINNLTELLNLV</sequence>
<reference evidence="2" key="1">
    <citation type="submission" date="2020-07" db="EMBL/GenBank/DDBJ databases">
        <title>Metabolic diversity and evolutionary history of the archaeal phylum ###Micrarchaeota### uncovered from a freshwater lake metagenome.</title>
        <authorList>
            <person name="Kadnikov V.V."/>
            <person name="Savvichev A.S."/>
            <person name="Mardanov A.V."/>
            <person name="Beletsky A.V."/>
            <person name="Chupakov A.V."/>
            <person name="Kokryatskaya N.M."/>
            <person name="Pimenov N.V."/>
            <person name="Ravin N.V."/>
        </authorList>
    </citation>
    <scope>NUCLEOTIDE SEQUENCE [LARGE SCALE GENOMIC DNA]</scope>
</reference>
<protein>
    <submittedName>
        <fullName evidence="1">HAD family hydrolase</fullName>
    </submittedName>
</protein>
<dbReference type="GO" id="GO:0008967">
    <property type="term" value="F:phosphoglycolate phosphatase activity"/>
    <property type="evidence" value="ECO:0007669"/>
    <property type="project" value="TreeGrafter"/>
</dbReference>
<dbReference type="InterPro" id="IPR023198">
    <property type="entry name" value="PGP-like_dom2"/>
</dbReference>
<dbReference type="SUPFAM" id="SSF56784">
    <property type="entry name" value="HAD-like"/>
    <property type="match status" value="1"/>
</dbReference>
<dbReference type="KEGG" id="flt:Sv326_1052"/>
<dbReference type="SFLD" id="SFLDG01135">
    <property type="entry name" value="C1.5.6:_HAD__Beta-PGM__Phospha"/>
    <property type="match status" value="1"/>
</dbReference>
<evidence type="ECO:0000313" key="1">
    <source>
        <dbReference type="EMBL" id="QLJ53227.1"/>
    </source>
</evidence>